<proteinExistence type="predicted"/>
<sequence length="127" mass="14166">MRDISMNARNLDPAITEKWENGELGRSDEFVAVASEGESLQLDSDLAMKLVSIRLPIPLIDTLKTIAGHYGIAYQPMIRDLLMRFARSEIHQIVSELDSQMKQAQSSDESSPPVEAFIERTRMAACG</sequence>
<keyword evidence="2" id="KW-1185">Reference proteome</keyword>
<dbReference type="EMBL" id="AP024545">
    <property type="protein sequence ID" value="BCT93137.1"/>
    <property type="molecule type" value="Genomic_DNA"/>
</dbReference>
<gene>
    <name evidence="1" type="ORF">LYSCAS_21610</name>
</gene>
<name>A0ABN6FZA2_9GAMM</name>
<dbReference type="Proteomes" id="UP000681317">
    <property type="component" value="Chromosome"/>
</dbReference>
<evidence type="ECO:0000313" key="2">
    <source>
        <dbReference type="Proteomes" id="UP000681317"/>
    </source>
</evidence>
<organism evidence="1 2">
    <name type="scientific">Noviluteimonas caseinilytica</name>
    <dbReference type="NCBI Taxonomy" id="2675101"/>
    <lineage>
        <taxon>Bacteria</taxon>
        <taxon>Pseudomonadati</taxon>
        <taxon>Pseudomonadota</taxon>
        <taxon>Gammaproteobacteria</taxon>
        <taxon>Lysobacterales</taxon>
        <taxon>Lysobacteraceae</taxon>
        <taxon>Noviluteimonas</taxon>
    </lineage>
</organism>
<protein>
    <submittedName>
        <fullName evidence="1">Uncharacterized protein</fullName>
    </submittedName>
</protein>
<accession>A0ABN6FZA2</accession>
<reference evidence="1 2" key="1">
    <citation type="submission" date="2021-03" db="EMBL/GenBank/DDBJ databases">
        <title>Complete Genome Sequences of Two Lysobacter Strains Isolated from Sea Water (Lysobacter caseinilyticus) and Soil (Lysobacter helvus) in South Korea.</title>
        <authorList>
            <person name="Watanabe Y."/>
            <person name="Arakawa K."/>
        </authorList>
    </citation>
    <scope>NUCLEOTIDE SEQUENCE [LARGE SCALE GENOMIC DNA]</scope>
    <source>
        <strain evidence="1 2">KVB24</strain>
    </source>
</reference>
<evidence type="ECO:0000313" key="1">
    <source>
        <dbReference type="EMBL" id="BCT93137.1"/>
    </source>
</evidence>